<dbReference type="AlphaFoldDB" id="A0A645F6F2"/>
<comment type="caution">
    <text evidence="1">The sequence shown here is derived from an EMBL/GenBank/DDBJ whole genome shotgun (WGS) entry which is preliminary data.</text>
</comment>
<organism evidence="1">
    <name type="scientific">bioreactor metagenome</name>
    <dbReference type="NCBI Taxonomy" id="1076179"/>
    <lineage>
        <taxon>unclassified sequences</taxon>
        <taxon>metagenomes</taxon>
        <taxon>ecological metagenomes</taxon>
    </lineage>
</organism>
<dbReference type="InterPro" id="IPR012337">
    <property type="entry name" value="RNaseH-like_sf"/>
</dbReference>
<dbReference type="SUPFAM" id="SSF53098">
    <property type="entry name" value="Ribonuclease H-like"/>
    <property type="match status" value="1"/>
</dbReference>
<gene>
    <name evidence="1" type="ORF">SDC9_156297</name>
</gene>
<dbReference type="Gene3D" id="3.90.350.10">
    <property type="entry name" value="Transposase Inhibitor Protein From Tn5, Chain A, domain 1"/>
    <property type="match status" value="1"/>
</dbReference>
<proteinExistence type="predicted"/>
<sequence>MSAVSKATEVIFELLDSAKGLPAKYVLFDSWYGLPVTIYGIWKKSYNVICMVKDSSKIHYCLNEKWVDIKKLHRIVSETAEKNGKILGSIIVSIRESKDNPDLLPVKLVFVENRQSDGFLTVLSTDTELTDEEILTIYGKRWDIEVFFKMCKSYLSLSKEFQGRSYDMMTAHTTIVFMRYIMLALEARNASDHRTVGGFFYDICDEVKDIRFAEALMLILDLLARTLATYPAISEEMAAIIINTVLNGLPTIWKQKLQLSA</sequence>
<accession>A0A645F6F2</accession>
<dbReference type="InterPro" id="IPR006783">
    <property type="entry name" value="Transposase_ISC1217"/>
</dbReference>
<name>A0A645F6F2_9ZZZZ</name>
<evidence type="ECO:0000313" key="1">
    <source>
        <dbReference type="EMBL" id="MPN09009.1"/>
    </source>
</evidence>
<dbReference type="Pfam" id="PF04693">
    <property type="entry name" value="DDE_Tnp_2"/>
    <property type="match status" value="1"/>
</dbReference>
<reference evidence="1" key="1">
    <citation type="submission" date="2019-08" db="EMBL/GenBank/DDBJ databases">
        <authorList>
            <person name="Kucharzyk K."/>
            <person name="Murdoch R.W."/>
            <person name="Higgins S."/>
            <person name="Loffler F."/>
        </authorList>
    </citation>
    <scope>NUCLEOTIDE SEQUENCE</scope>
</reference>
<dbReference type="EMBL" id="VSSQ01055103">
    <property type="protein sequence ID" value="MPN09009.1"/>
    <property type="molecule type" value="Genomic_DNA"/>
</dbReference>
<protein>
    <submittedName>
        <fullName evidence="1">IS4 family transposase ISPepr4</fullName>
    </submittedName>
</protein>